<name>A0A1H0BHY4_9HYPH</name>
<dbReference type="Pfam" id="PF11455">
    <property type="entry name" value="MazE-like"/>
    <property type="match status" value="1"/>
</dbReference>
<dbReference type="AlphaFoldDB" id="A0A1H0BHY4"/>
<dbReference type="EMBL" id="FNHS01000008">
    <property type="protein sequence ID" value="SDN45244.1"/>
    <property type="molecule type" value="Genomic_DNA"/>
</dbReference>
<keyword evidence="2" id="KW-1185">Reference proteome</keyword>
<protein>
    <recommendedName>
        <fullName evidence="3">DUF3018 domain-containing protein</fullName>
    </recommendedName>
</protein>
<evidence type="ECO:0000313" key="2">
    <source>
        <dbReference type="Proteomes" id="UP000198704"/>
    </source>
</evidence>
<dbReference type="InterPro" id="IPR021558">
    <property type="entry name" value="MazE-like"/>
</dbReference>
<reference evidence="2" key="1">
    <citation type="submission" date="2016-10" db="EMBL/GenBank/DDBJ databases">
        <authorList>
            <person name="Varghese N."/>
            <person name="Submissions S."/>
        </authorList>
    </citation>
    <scope>NUCLEOTIDE SEQUENCE [LARGE SCALE GENOMIC DNA]</scope>
    <source>
        <strain evidence="2">BL47</strain>
    </source>
</reference>
<organism evidence="1 2">
    <name type="scientific">Methylobacterium phyllostachyos</name>
    <dbReference type="NCBI Taxonomy" id="582672"/>
    <lineage>
        <taxon>Bacteria</taxon>
        <taxon>Pseudomonadati</taxon>
        <taxon>Pseudomonadota</taxon>
        <taxon>Alphaproteobacteria</taxon>
        <taxon>Hyphomicrobiales</taxon>
        <taxon>Methylobacteriaceae</taxon>
        <taxon>Methylobacterium</taxon>
    </lineage>
</organism>
<gene>
    <name evidence="1" type="ORF">SAMN05216360_108182</name>
</gene>
<dbReference type="OrthoDB" id="3734119at2"/>
<sequence>MTQTKPREGSPKALRYHRVPQRDGMKLVRLWVPDPSRPDFIEEAARQAAILRGAPEEAEALNVIETAFDWPEP</sequence>
<evidence type="ECO:0000313" key="1">
    <source>
        <dbReference type="EMBL" id="SDN45244.1"/>
    </source>
</evidence>
<proteinExistence type="predicted"/>
<dbReference type="RefSeq" id="WP_091716821.1">
    <property type="nucleotide sequence ID" value="NZ_FNHS01000008.1"/>
</dbReference>
<dbReference type="Proteomes" id="UP000198704">
    <property type="component" value="Unassembled WGS sequence"/>
</dbReference>
<accession>A0A1H0BHY4</accession>
<evidence type="ECO:0008006" key="3">
    <source>
        <dbReference type="Google" id="ProtNLM"/>
    </source>
</evidence>